<feature type="region of interest" description="Disordered" evidence="1">
    <location>
        <begin position="78"/>
        <end position="113"/>
    </location>
</feature>
<proteinExistence type="predicted"/>
<evidence type="ECO:0000313" key="3">
    <source>
        <dbReference type="RefSeq" id="WP_051378652.1"/>
    </source>
</evidence>
<accession>A0A8B6X8L9</accession>
<evidence type="ECO:0000313" key="2">
    <source>
        <dbReference type="Proteomes" id="UP000675920"/>
    </source>
</evidence>
<organism evidence="2 3">
    <name type="scientific">Derxia gummosa DSM 723</name>
    <dbReference type="NCBI Taxonomy" id="1121388"/>
    <lineage>
        <taxon>Bacteria</taxon>
        <taxon>Pseudomonadati</taxon>
        <taxon>Pseudomonadota</taxon>
        <taxon>Betaproteobacteria</taxon>
        <taxon>Burkholderiales</taxon>
        <taxon>Alcaligenaceae</taxon>
        <taxon>Derxia</taxon>
    </lineage>
</organism>
<sequence length="284" mass="29543">MNDSPVSRAELGAFVDGELELARTLEIEARLARDAGLRAEVEALRALRDGLRAEAERHAAPAALRARLAALVPDGAGKAGGAGKADGTGAATSAPAGSPAPGPRRKPAAAPGASAPAGWFAWRPWAGALAFSAVATVALQFALAGAGEARRLDEELVASHARATLAARVVDIASSDHHQVRPWLAARLDFAPPVIEQPLPDASFLGGRLDYVAGRPVAVLAYRLGAHQADLYVWPEPGPDHALARADARGYRIERWARDGMRRVLVSDLGADESARLAAGLGAR</sequence>
<reference evidence="3" key="1">
    <citation type="journal article" date="2017" name="PLoS ONE">
        <title>Structural insights into the regulation of Bacillus subtilis SigW activity by anti-sigma RsiW.</title>
        <authorList>
            <person name="Devkota S.R."/>
            <person name="Kwon E."/>
            <person name="Ha S.C."/>
            <person name="Chang H.W."/>
            <person name="Kim D.Y."/>
        </authorList>
    </citation>
    <scope>NUCLEOTIDE SEQUENCE</scope>
</reference>
<dbReference type="OrthoDB" id="191790at2"/>
<reference evidence="3" key="2">
    <citation type="submission" date="2025-08" db="UniProtKB">
        <authorList>
            <consortium name="RefSeq"/>
        </authorList>
    </citation>
    <scope>IDENTIFICATION</scope>
</reference>
<dbReference type="Proteomes" id="UP000675920">
    <property type="component" value="Unplaced"/>
</dbReference>
<dbReference type="AlphaFoldDB" id="A0A8B6X8L9"/>
<protein>
    <submittedName>
        <fullName evidence="3">Anti-sigma factor family protein</fullName>
    </submittedName>
</protein>
<keyword evidence="2" id="KW-1185">Reference proteome</keyword>
<dbReference type="RefSeq" id="WP_051378652.1">
    <property type="nucleotide sequence ID" value="NZ_AXWS01000013.1"/>
</dbReference>
<evidence type="ECO:0000256" key="1">
    <source>
        <dbReference type="SAM" id="MobiDB-lite"/>
    </source>
</evidence>
<name>A0A8B6X8L9_9BURK</name>
<feature type="compositionally biased region" description="Low complexity" evidence="1">
    <location>
        <begin position="87"/>
        <end position="99"/>
    </location>
</feature>